<keyword evidence="10" id="KW-0106">Calcium</keyword>
<keyword evidence="8 12" id="KW-0256">Endoplasmic reticulum</keyword>
<dbReference type="Proteomes" id="UP000267606">
    <property type="component" value="Unassembled WGS sequence"/>
</dbReference>
<feature type="compositionally biased region" description="Acidic residues" evidence="13">
    <location>
        <begin position="106"/>
        <end position="117"/>
    </location>
</feature>
<feature type="compositionally biased region" description="Acidic residues" evidence="13">
    <location>
        <begin position="306"/>
        <end position="323"/>
    </location>
</feature>
<sequence>MASDVNLEDFHGETPYHIMFGPDICGPGTKKVHVIFHYKDRNHMIKKDIRCKDDVFTHLYTLIVNSDNTYEVQIDGEKAESGELEADWDFLPPKKIKDPDAKKPEDWDEREFIDDEDDKKPEDWDKPEHIPDPDAKKPEDWDDEMDGEWEPPMVDNPEYKGEWKPKQKKNPAYKGKWIHPEIENPDYTPDDSLYVYDDIGAIGFDLWQVKSGTIFDDIIVTDSVEEAKVLFHSCIDIFSVLFFLENENGDSLIRSTDFALITAIGINMTETDFTEMREGEKKMKEKQDEEEEKKRKEEEEKKKEEEKDDGEKDEEKDEDEKKK</sequence>
<reference evidence="16" key="1">
    <citation type="submission" date="2016-06" db="UniProtKB">
        <authorList>
            <consortium name="WormBaseParasite"/>
        </authorList>
    </citation>
    <scope>IDENTIFICATION</scope>
</reference>
<evidence type="ECO:0000256" key="9">
    <source>
        <dbReference type="ARBA" id="ARBA00022833"/>
    </source>
</evidence>
<evidence type="ECO:0000256" key="13">
    <source>
        <dbReference type="SAM" id="MobiDB-lite"/>
    </source>
</evidence>
<keyword evidence="7" id="KW-0677">Repeat</keyword>
<evidence type="ECO:0000256" key="7">
    <source>
        <dbReference type="ARBA" id="ARBA00022737"/>
    </source>
</evidence>
<dbReference type="PRINTS" id="PR00626">
    <property type="entry name" value="CALRETICULIN"/>
</dbReference>
<dbReference type="GO" id="GO:0005509">
    <property type="term" value="F:calcium ion binding"/>
    <property type="evidence" value="ECO:0007669"/>
    <property type="project" value="InterPro"/>
</dbReference>
<protein>
    <recommendedName>
        <fullName evidence="3">Calreticulin</fullName>
    </recommendedName>
</protein>
<keyword evidence="5" id="KW-0732">Signal</keyword>
<evidence type="ECO:0000256" key="5">
    <source>
        <dbReference type="ARBA" id="ARBA00022729"/>
    </source>
</evidence>
<evidence type="ECO:0000256" key="2">
    <source>
        <dbReference type="ARBA" id="ARBA00010983"/>
    </source>
</evidence>
<feature type="compositionally biased region" description="Basic and acidic residues" evidence="13">
    <location>
        <begin position="275"/>
        <end position="305"/>
    </location>
</feature>
<dbReference type="FunFam" id="2.10.250.10:FF:000002">
    <property type="entry name" value="Calreticulin"/>
    <property type="match status" value="1"/>
</dbReference>
<comment type="subcellular location">
    <subcellularLocation>
        <location evidence="1">Endoplasmic reticulum lumen</location>
    </subcellularLocation>
</comment>
<dbReference type="GO" id="GO:0006457">
    <property type="term" value="P:protein folding"/>
    <property type="evidence" value="ECO:0007669"/>
    <property type="project" value="InterPro"/>
</dbReference>
<proteinExistence type="inferred from homology"/>
<dbReference type="PANTHER" id="PTHR11073">
    <property type="entry name" value="CALRETICULIN AND CALNEXIN"/>
    <property type="match status" value="1"/>
</dbReference>
<dbReference type="SUPFAM" id="SSF49899">
    <property type="entry name" value="Concanavalin A-like lectins/glucanases"/>
    <property type="match status" value="1"/>
</dbReference>
<evidence type="ECO:0000256" key="10">
    <source>
        <dbReference type="ARBA" id="ARBA00022837"/>
    </source>
</evidence>
<keyword evidence="6" id="KW-0430">Lectin</keyword>
<feature type="region of interest" description="Disordered" evidence="13">
    <location>
        <begin position="83"/>
        <end position="149"/>
    </location>
</feature>
<evidence type="ECO:0000313" key="16">
    <source>
        <dbReference type="WBParaSite" id="OFLC_0000814501-mRNA-1"/>
    </source>
</evidence>
<dbReference type="GO" id="GO:0036503">
    <property type="term" value="P:ERAD pathway"/>
    <property type="evidence" value="ECO:0007669"/>
    <property type="project" value="TreeGrafter"/>
</dbReference>
<reference evidence="14 15" key="2">
    <citation type="submission" date="2018-11" db="EMBL/GenBank/DDBJ databases">
        <authorList>
            <consortium name="Pathogen Informatics"/>
        </authorList>
    </citation>
    <scope>NUCLEOTIDE SEQUENCE [LARGE SCALE GENOMIC DNA]</scope>
</reference>
<evidence type="ECO:0000256" key="1">
    <source>
        <dbReference type="ARBA" id="ARBA00004319"/>
    </source>
</evidence>
<dbReference type="GO" id="GO:0005789">
    <property type="term" value="C:endoplasmic reticulum membrane"/>
    <property type="evidence" value="ECO:0007669"/>
    <property type="project" value="TreeGrafter"/>
</dbReference>
<dbReference type="PANTHER" id="PTHR11073:SF2">
    <property type="entry name" value="CALRETICULIN"/>
    <property type="match status" value="1"/>
</dbReference>
<feature type="compositionally biased region" description="Acidic residues" evidence="13">
    <location>
        <begin position="140"/>
        <end position="149"/>
    </location>
</feature>
<evidence type="ECO:0000313" key="15">
    <source>
        <dbReference type="Proteomes" id="UP000267606"/>
    </source>
</evidence>
<dbReference type="InterPro" id="IPR018124">
    <property type="entry name" value="Calret/calnex_CS"/>
</dbReference>
<evidence type="ECO:0000256" key="12">
    <source>
        <dbReference type="RuleBase" id="RU362126"/>
    </source>
</evidence>
<evidence type="ECO:0000256" key="3">
    <source>
        <dbReference type="ARBA" id="ARBA00015837"/>
    </source>
</evidence>
<keyword evidence="11 12" id="KW-0143">Chaperone</keyword>
<dbReference type="PROSITE" id="PS00805">
    <property type="entry name" value="CALRETICULIN_REPEAT"/>
    <property type="match status" value="2"/>
</dbReference>
<gene>
    <name evidence="14" type="ORF">OFLC_LOCUS8147</name>
</gene>
<dbReference type="InterPro" id="IPR001580">
    <property type="entry name" value="Calret/calnex"/>
</dbReference>
<evidence type="ECO:0000256" key="6">
    <source>
        <dbReference type="ARBA" id="ARBA00022734"/>
    </source>
</evidence>
<dbReference type="GO" id="GO:0051082">
    <property type="term" value="F:unfolded protein binding"/>
    <property type="evidence" value="ECO:0007669"/>
    <property type="project" value="InterPro"/>
</dbReference>
<dbReference type="Pfam" id="PF00262">
    <property type="entry name" value="Calreticulin"/>
    <property type="match status" value="2"/>
</dbReference>
<feature type="region of interest" description="Disordered" evidence="13">
    <location>
        <begin position="275"/>
        <end position="323"/>
    </location>
</feature>
<dbReference type="InterPro" id="IPR013320">
    <property type="entry name" value="ConA-like_dom_sf"/>
</dbReference>
<feature type="compositionally biased region" description="Basic and acidic residues" evidence="13">
    <location>
        <begin position="95"/>
        <end position="105"/>
    </location>
</feature>
<evidence type="ECO:0000256" key="11">
    <source>
        <dbReference type="ARBA" id="ARBA00023186"/>
    </source>
</evidence>
<comment type="similarity">
    <text evidence="2 12">Belongs to the calreticulin family.</text>
</comment>
<dbReference type="AlphaFoldDB" id="A0A183HKY4"/>
<evidence type="ECO:0000313" key="14">
    <source>
        <dbReference type="EMBL" id="VDO54242.1"/>
    </source>
</evidence>
<dbReference type="InterPro" id="IPR009033">
    <property type="entry name" value="Calreticulin/calnexin_P_dom_sf"/>
</dbReference>
<keyword evidence="15" id="KW-1185">Reference proteome</keyword>
<dbReference type="PROSITE" id="PS00804">
    <property type="entry name" value="CALRETICULIN_2"/>
    <property type="match status" value="1"/>
</dbReference>
<feature type="compositionally biased region" description="Basic and acidic residues" evidence="13">
    <location>
        <begin position="118"/>
        <end position="139"/>
    </location>
</feature>
<dbReference type="Gene3D" id="2.60.120.200">
    <property type="match status" value="1"/>
</dbReference>
<dbReference type="WBParaSite" id="OFLC_0000814501-mRNA-1">
    <property type="protein sequence ID" value="OFLC_0000814501-mRNA-1"/>
    <property type="gene ID" value="OFLC_0000814501"/>
</dbReference>
<name>A0A183HKY4_9BILA</name>
<keyword evidence="4" id="KW-0479">Metal-binding</keyword>
<accession>A0A183HKY4</accession>
<dbReference type="EMBL" id="UZAJ01008988">
    <property type="protein sequence ID" value="VDO54242.1"/>
    <property type="molecule type" value="Genomic_DNA"/>
</dbReference>
<evidence type="ECO:0000256" key="8">
    <source>
        <dbReference type="ARBA" id="ARBA00022824"/>
    </source>
</evidence>
<dbReference type="Gene3D" id="2.10.250.10">
    <property type="entry name" value="Calreticulin/calnexin, P domain"/>
    <property type="match status" value="1"/>
</dbReference>
<dbReference type="GO" id="GO:0030246">
    <property type="term" value="F:carbohydrate binding"/>
    <property type="evidence" value="ECO:0007669"/>
    <property type="project" value="UniProtKB-KW"/>
</dbReference>
<keyword evidence="9" id="KW-0862">Zinc</keyword>
<dbReference type="GO" id="GO:0005788">
    <property type="term" value="C:endoplasmic reticulum lumen"/>
    <property type="evidence" value="ECO:0007669"/>
    <property type="project" value="UniProtKB-SubCell"/>
</dbReference>
<dbReference type="STRING" id="387005.A0A183HKY4"/>
<dbReference type="SUPFAM" id="SSF63887">
    <property type="entry name" value="P-domain of calnexin/calreticulin"/>
    <property type="match status" value="1"/>
</dbReference>
<organism evidence="16">
    <name type="scientific">Onchocerca flexuosa</name>
    <dbReference type="NCBI Taxonomy" id="387005"/>
    <lineage>
        <taxon>Eukaryota</taxon>
        <taxon>Metazoa</taxon>
        <taxon>Ecdysozoa</taxon>
        <taxon>Nematoda</taxon>
        <taxon>Chromadorea</taxon>
        <taxon>Rhabditida</taxon>
        <taxon>Spirurina</taxon>
        <taxon>Spiruromorpha</taxon>
        <taxon>Filarioidea</taxon>
        <taxon>Onchocercidae</taxon>
        <taxon>Onchocerca</taxon>
    </lineage>
</organism>
<evidence type="ECO:0000256" key="4">
    <source>
        <dbReference type="ARBA" id="ARBA00022723"/>
    </source>
</evidence>